<feature type="compositionally biased region" description="Polar residues" evidence="1">
    <location>
        <begin position="1"/>
        <end position="10"/>
    </location>
</feature>
<comment type="caution">
    <text evidence="2">The sequence shown here is derived from an EMBL/GenBank/DDBJ whole genome shotgun (WGS) entry which is preliminary data.</text>
</comment>
<dbReference type="Proteomes" id="UP001201980">
    <property type="component" value="Unassembled WGS sequence"/>
</dbReference>
<feature type="compositionally biased region" description="Basic residues" evidence="1">
    <location>
        <begin position="40"/>
        <end position="51"/>
    </location>
</feature>
<feature type="region of interest" description="Disordered" evidence="1">
    <location>
        <begin position="353"/>
        <end position="475"/>
    </location>
</feature>
<feature type="compositionally biased region" description="Acidic residues" evidence="1">
    <location>
        <begin position="385"/>
        <end position="394"/>
    </location>
</feature>
<dbReference type="EMBL" id="JAKWBI020001111">
    <property type="protein sequence ID" value="KAJ2891395.1"/>
    <property type="molecule type" value="Genomic_DNA"/>
</dbReference>
<evidence type="ECO:0000313" key="2">
    <source>
        <dbReference type="EMBL" id="KAJ2891395.1"/>
    </source>
</evidence>
<proteinExistence type="predicted"/>
<evidence type="ECO:0000256" key="1">
    <source>
        <dbReference type="SAM" id="MobiDB-lite"/>
    </source>
</evidence>
<protein>
    <submittedName>
        <fullName evidence="2">Uncharacterized protein</fullName>
    </submittedName>
</protein>
<evidence type="ECO:0000313" key="3">
    <source>
        <dbReference type="Proteomes" id="UP001201980"/>
    </source>
</evidence>
<organism evidence="2 3">
    <name type="scientific">Zalerion maritima</name>
    <dbReference type="NCBI Taxonomy" id="339359"/>
    <lineage>
        <taxon>Eukaryota</taxon>
        <taxon>Fungi</taxon>
        <taxon>Dikarya</taxon>
        <taxon>Ascomycota</taxon>
        <taxon>Pezizomycotina</taxon>
        <taxon>Sordariomycetes</taxon>
        <taxon>Lulworthiomycetidae</taxon>
        <taxon>Lulworthiales</taxon>
        <taxon>Lulworthiaceae</taxon>
        <taxon>Zalerion</taxon>
    </lineage>
</organism>
<feature type="compositionally biased region" description="Basic and acidic residues" evidence="1">
    <location>
        <begin position="64"/>
        <end position="74"/>
    </location>
</feature>
<feature type="region of interest" description="Disordered" evidence="1">
    <location>
        <begin position="1"/>
        <end position="90"/>
    </location>
</feature>
<gene>
    <name evidence="2" type="ORF">MKZ38_000509</name>
</gene>
<accession>A0AAD5RFJ6</accession>
<feature type="compositionally biased region" description="Low complexity" evidence="1">
    <location>
        <begin position="454"/>
        <end position="464"/>
    </location>
</feature>
<feature type="compositionally biased region" description="Basic residues" evidence="1">
    <location>
        <begin position="465"/>
        <end position="475"/>
    </location>
</feature>
<sequence>MIEPSKTSQPAAVDERPEPVSTTPTRKRQIDNSDVEPQPKRARLTRKKLTRKNLAEFNKMGKKKNSDPTDDSRSTKTKTTSTTTSGFAMKAHRNGILEPAYSKPPANLENIRKQHAKSRATASPPESIYNDYIDRVEGAGTEATMVAETSELLKKYPKGYKREFNRTFTNYPKNVGFNDNLSAPQPDFIEGPEMLQYDPFPVDEHVPGAALYRDDPRFITLPQIAGEWKGPAGDIREARMQSAYDGAAMVHARTQALAYIGEEDPPGHAVIITFTTDGTNLNLYAYYTIPAEKDKDTLQYYQYPVLSTNITSTYQGYKDGRKSLRNAQDHAKAQSEQLRDQLKQHWKQNRNKLPPVAEGVHPPDVQPPPHATDGYEDASPHVLQEEAEDEDDYEIVQPTTHRESSHHSKSSHHSSSKSSHHSSPHLSKSHHSSSKTSHRELSRPHSENHKRKASQTSSHGSSHSSSRHKIKRRDY</sequence>
<feature type="compositionally biased region" description="Basic and acidic residues" evidence="1">
    <location>
        <begin position="437"/>
        <end position="447"/>
    </location>
</feature>
<keyword evidence="3" id="KW-1185">Reference proteome</keyword>
<dbReference type="AlphaFoldDB" id="A0AAD5RFJ6"/>
<reference evidence="2" key="1">
    <citation type="submission" date="2022-07" db="EMBL/GenBank/DDBJ databases">
        <title>Draft genome sequence of Zalerion maritima ATCC 34329, a (micro)plastics degrading marine fungus.</title>
        <authorList>
            <person name="Paco A."/>
            <person name="Goncalves M.F.M."/>
            <person name="Rocha-Santos T.A.P."/>
            <person name="Alves A."/>
        </authorList>
    </citation>
    <scope>NUCLEOTIDE SEQUENCE</scope>
    <source>
        <strain evidence="2">ATCC 34329</strain>
    </source>
</reference>
<name>A0AAD5RFJ6_9PEZI</name>
<feature type="compositionally biased region" description="Basic residues" evidence="1">
    <location>
        <begin position="407"/>
        <end position="433"/>
    </location>
</feature>